<keyword evidence="1" id="KW-0285">Flavoprotein</keyword>
<dbReference type="SUPFAM" id="SSF55103">
    <property type="entry name" value="FAD-linked oxidases, C-terminal domain"/>
    <property type="match status" value="1"/>
</dbReference>
<dbReference type="PROSITE" id="PS51387">
    <property type="entry name" value="FAD_PCMH"/>
    <property type="match status" value="1"/>
</dbReference>
<dbReference type="PANTHER" id="PTHR11748:SF103">
    <property type="entry name" value="GLYCOLATE OXIDASE SUBUNIT GLCE"/>
    <property type="match status" value="1"/>
</dbReference>
<dbReference type="InterPro" id="IPR016169">
    <property type="entry name" value="FAD-bd_PCMH_sub2"/>
</dbReference>
<proteinExistence type="predicted"/>
<feature type="domain" description="FAD-binding PCMH-type" evidence="4">
    <location>
        <begin position="3"/>
        <end position="181"/>
    </location>
</feature>
<dbReference type="Proteomes" id="UP001597402">
    <property type="component" value="Unassembled WGS sequence"/>
</dbReference>
<dbReference type="PANTHER" id="PTHR11748">
    <property type="entry name" value="D-LACTATE DEHYDROGENASE"/>
    <property type="match status" value="1"/>
</dbReference>
<dbReference type="EMBL" id="JBHUHP010000019">
    <property type="protein sequence ID" value="MFD2093435.1"/>
    <property type="molecule type" value="Genomic_DNA"/>
</dbReference>
<keyword evidence="6" id="KW-1185">Reference proteome</keyword>
<evidence type="ECO:0000259" key="4">
    <source>
        <dbReference type="PROSITE" id="PS51387"/>
    </source>
</evidence>
<dbReference type="InterPro" id="IPR016166">
    <property type="entry name" value="FAD-bd_PCMH"/>
</dbReference>
<comment type="caution">
    <text evidence="5">The sequence shown here is derived from an EMBL/GenBank/DDBJ whole genome shotgun (WGS) entry which is preliminary data.</text>
</comment>
<evidence type="ECO:0000256" key="2">
    <source>
        <dbReference type="ARBA" id="ARBA00022827"/>
    </source>
</evidence>
<evidence type="ECO:0000256" key="1">
    <source>
        <dbReference type="ARBA" id="ARBA00022630"/>
    </source>
</evidence>
<dbReference type="InterPro" id="IPR016164">
    <property type="entry name" value="FAD-linked_Oxase-like_C"/>
</dbReference>
<accession>A0ABW4XDD5</accession>
<dbReference type="Pfam" id="PF01565">
    <property type="entry name" value="FAD_binding_4"/>
    <property type="match status" value="1"/>
</dbReference>
<protein>
    <submittedName>
        <fullName evidence="5">FAD-binding oxidoreductase</fullName>
    </submittedName>
</protein>
<dbReference type="RefSeq" id="WP_376878973.1">
    <property type="nucleotide sequence ID" value="NZ_JBHUHP010000019.1"/>
</dbReference>
<organism evidence="5 6">
    <name type="scientific">Blastococcus deserti</name>
    <dbReference type="NCBI Taxonomy" id="2259033"/>
    <lineage>
        <taxon>Bacteria</taxon>
        <taxon>Bacillati</taxon>
        <taxon>Actinomycetota</taxon>
        <taxon>Actinomycetes</taxon>
        <taxon>Geodermatophilales</taxon>
        <taxon>Geodermatophilaceae</taxon>
        <taxon>Blastococcus</taxon>
    </lineage>
</organism>
<evidence type="ECO:0000313" key="6">
    <source>
        <dbReference type="Proteomes" id="UP001597402"/>
    </source>
</evidence>
<evidence type="ECO:0000256" key="3">
    <source>
        <dbReference type="SAM" id="MobiDB-lite"/>
    </source>
</evidence>
<reference evidence="6" key="1">
    <citation type="journal article" date="2019" name="Int. J. Syst. Evol. Microbiol.">
        <title>The Global Catalogue of Microorganisms (GCM) 10K type strain sequencing project: providing services to taxonomists for standard genome sequencing and annotation.</title>
        <authorList>
            <consortium name="The Broad Institute Genomics Platform"/>
            <consortium name="The Broad Institute Genome Sequencing Center for Infectious Disease"/>
            <person name="Wu L."/>
            <person name="Ma J."/>
        </authorList>
    </citation>
    <scope>NUCLEOTIDE SEQUENCE [LARGE SCALE GENOMIC DNA]</scope>
    <source>
        <strain evidence="6">JCM 3338</strain>
    </source>
</reference>
<gene>
    <name evidence="5" type="ORF">ACFSHS_17900</name>
</gene>
<dbReference type="SUPFAM" id="SSF56176">
    <property type="entry name" value="FAD-binding/transporter-associated domain-like"/>
    <property type="match status" value="1"/>
</dbReference>
<sequence>MTLANSTSVAVERPESVPEAADLLRGSDGPLLFRGAGTKQAWAGRPAEPAMVVETGRLSRVLAYNPADMTVAVGAGMPLRDLQALLGEKGQWLALDPGSEVAGATIGGLLATGDSGPRRLKYGALRDLVIGVTLVLSDGTVAHGGGTVIKNVAGYDLPKLLYGSLGTLGLIAEVVLRLHPRPEASATATVPAPIGRAGELARRLRASALEPAAVDWGDADGGLLAVRFEGTASGVDGRRTAALDLLGDGDVPVEWHTGTAEEDLWRRLAEGHQPVEDTTLAAAGTLPSSTADVARALTETGDAAGVHTRFASRPALGLHTARFAGPPDAVGQAVTAWRERVLSLGGSVLLRDRPPAVDAEVDPLGPPPSSVGLLRALHRRLDPQGRCAPGRLGSWLPPSAPGEDPGTS</sequence>
<evidence type="ECO:0000313" key="5">
    <source>
        <dbReference type="EMBL" id="MFD2093435.1"/>
    </source>
</evidence>
<keyword evidence="2" id="KW-0274">FAD</keyword>
<dbReference type="Gene3D" id="3.30.465.10">
    <property type="match status" value="1"/>
</dbReference>
<feature type="region of interest" description="Disordered" evidence="3">
    <location>
        <begin position="384"/>
        <end position="408"/>
    </location>
</feature>
<dbReference type="InterPro" id="IPR006094">
    <property type="entry name" value="Oxid_FAD_bind_N"/>
</dbReference>
<name>A0ABW4XDD5_9ACTN</name>
<dbReference type="InterPro" id="IPR036318">
    <property type="entry name" value="FAD-bd_PCMH-like_sf"/>
</dbReference>